<dbReference type="Pfam" id="PF00078">
    <property type="entry name" value="RVT_1"/>
    <property type="match status" value="1"/>
</dbReference>
<organism evidence="2 3">
    <name type="scientific">Chitinophaga pinensis (strain ATCC 43595 / DSM 2588 / LMG 13176 / NBRC 15968 / NCIMB 11800 / UQM 2034)</name>
    <dbReference type="NCBI Taxonomy" id="485918"/>
    <lineage>
        <taxon>Bacteria</taxon>
        <taxon>Pseudomonadati</taxon>
        <taxon>Bacteroidota</taxon>
        <taxon>Chitinophagia</taxon>
        <taxon>Chitinophagales</taxon>
        <taxon>Chitinophagaceae</taxon>
        <taxon>Chitinophaga</taxon>
    </lineage>
</organism>
<dbReference type="AlphaFoldDB" id="A0A979GW03"/>
<dbReference type="RefSeq" id="WP_012791839.1">
    <property type="nucleotide sequence ID" value="NC_013132.1"/>
</dbReference>
<reference evidence="3" key="1">
    <citation type="submission" date="2009-08" db="EMBL/GenBank/DDBJ databases">
        <title>The complete genome of Chitinophaga pinensis DSM 2588.</title>
        <authorList>
            <consortium name="US DOE Joint Genome Institute (JGI-PGF)"/>
            <person name="Lucas S."/>
            <person name="Copeland A."/>
            <person name="Lapidus A."/>
            <person name="Glavina del Rio T."/>
            <person name="Dalin E."/>
            <person name="Tice H."/>
            <person name="Bruce D."/>
            <person name="Goodwin L."/>
            <person name="Pitluck S."/>
            <person name="Kyrpides N."/>
            <person name="Mavromatis K."/>
            <person name="Ivanova N."/>
            <person name="Mikhailova N."/>
            <person name="Sims D."/>
            <person name="Meinche L."/>
            <person name="Brettin T."/>
            <person name="Detter J.C."/>
            <person name="Han C."/>
            <person name="Larimer F."/>
            <person name="Land M."/>
            <person name="Hauser L."/>
            <person name="Markowitz V."/>
            <person name="Cheng J.-F."/>
            <person name="Hugenholtz P."/>
            <person name="Woyke T."/>
            <person name="Wu D."/>
            <person name="Spring S."/>
            <person name="Klenk H.-P."/>
            <person name="Eisen J.A."/>
        </authorList>
    </citation>
    <scope>NUCLEOTIDE SEQUENCE [LARGE SCALE GENOMIC DNA]</scope>
    <source>
        <strain evidence="3">ATCC 43595 / DSM 2588 / LMG 13176 / NBRC 15968 / NCIMB 11800 / UQM 2034</strain>
    </source>
</reference>
<evidence type="ECO:0000259" key="1">
    <source>
        <dbReference type="PROSITE" id="PS50878"/>
    </source>
</evidence>
<name>A0A979GW03_CHIPD</name>
<dbReference type="PROSITE" id="PS50878">
    <property type="entry name" value="RT_POL"/>
    <property type="match status" value="1"/>
</dbReference>
<accession>A0A979GW03</accession>
<dbReference type="OrthoDB" id="9131998at2"/>
<evidence type="ECO:0000313" key="2">
    <source>
        <dbReference type="EMBL" id="ACU61669.1"/>
    </source>
</evidence>
<protein>
    <recommendedName>
        <fullName evidence="1">Reverse transcriptase domain-containing protein</fullName>
    </recommendedName>
</protein>
<dbReference type="InterPro" id="IPR000477">
    <property type="entry name" value="RT_dom"/>
</dbReference>
<reference evidence="2 3" key="2">
    <citation type="journal article" date="2010" name="Stand. Genomic Sci.">
        <title>Complete genome sequence of Chitinophaga pinensis type strain (UQM 2034).</title>
        <authorList>
            <person name="Glavina Del Rio T."/>
            <person name="Abt B."/>
            <person name="Spring S."/>
            <person name="Lapidus A."/>
            <person name="Nolan M."/>
            <person name="Tice H."/>
            <person name="Copeland A."/>
            <person name="Cheng J.F."/>
            <person name="Chen F."/>
            <person name="Bruce D."/>
            <person name="Goodwin L."/>
            <person name="Pitluck S."/>
            <person name="Ivanova N."/>
            <person name="Mavromatis K."/>
            <person name="Mikhailova N."/>
            <person name="Pati A."/>
            <person name="Chen A."/>
            <person name="Palaniappan K."/>
            <person name="Land M."/>
            <person name="Hauser L."/>
            <person name="Chang Y.J."/>
            <person name="Jeffries C.D."/>
            <person name="Chain P."/>
            <person name="Saunders E."/>
            <person name="Detter J.C."/>
            <person name="Brettin T."/>
            <person name="Rohde M."/>
            <person name="Goker M."/>
            <person name="Bristow J."/>
            <person name="Eisen J.A."/>
            <person name="Markowitz V."/>
            <person name="Hugenholtz P."/>
            <person name="Kyrpides N.C."/>
            <person name="Klenk H.P."/>
            <person name="Lucas S."/>
        </authorList>
    </citation>
    <scope>NUCLEOTIDE SEQUENCE [LARGE SCALE GENOMIC DNA]</scope>
    <source>
        <strain evidence="3">ATCC 43595 / DSM 2588 / LMG 13176 / NBRC 15968 / NCIMB 11800 / UQM 2034</strain>
    </source>
</reference>
<dbReference type="KEGG" id="cpi:Cpin_4212"/>
<sequence length="1082" mass="127093">MLRLEDQFLDKENFFIAFKKISFYIKQLNEWYDPLVLAEYEATLPKRIADIIDLIKKDQYTPKPIEPLPFPKKSSSTGEKRIRPYYNISLDDQLIWMAIVNVIGKYVEDQMPDWSYGNRLYRPVWFEKNTHDERIIFKKGSLKNTSKYVYRKWGQSWPLYKRHIALTIKVLAKTTHFKTTDIHDEKELSVYEQAAATKFESAKYLKKDYWKKGQYSKLSWVSLDFEKFFPTINSFKIIENITACLTKENGSRRDDVNLILKLIDKMLTFPLNTKGWNQQDLRDSNLFDLPNVQNYRGIPTGLVVGGFLANVAVLDLDKAVDEFVNKNKNIAVFKYVDDHIVLAQSREALLTFLNFYNNNISKLNASLKFQPSKIEPANFLSYDENNGFAYTNEEDVSYELDVEFPTPLMTNTLKKVSHINNIDFNLLEKEDIDNIEIDLKHLLLAEFPKTEIRPDTKMSFASSKLCRLALEIKPDFSIIDPSYENNKDAVENLYKKLKEGQKRIPKDKKEEQEFKNKLKDKAGRHFIANTLALEISKVRKKQEGIFNLLLKALKENPDKVKLWKKCIEFCFQTGYPGINEILNTIGKCSIHERSFTYLISYCFTNIQVNLEKSFFLLNDDQSLFWKTHCSYEFIRNSIDINTKSFSSLSGKYPFSKQARENLNTSKKFVLEQLPEIFKLSTQTEFLNIKNVIRSRKALKNKIYSTNQIWYYLSNYNWRLKDAFFSQTVNKVDLSDPLSWSILSLFPHLIPYKKITEIIDNIPAKGNKLLHPYSEMSNLISSNGFTYDMLKSLKEKSNTRSYLKCVKHYPSIHKILTRADTKYISMEQWLDKLLFESRDLNWIDPRLTEWSLIEIIKQISSSLLKVNRQVNKNIFSAVSKSNYKYVHPSNYLIPVEWGTQHHLNWAEWEKIVSKHKIKLADKRHFIYDHRFYPIQSRWKSTILPFMGSPEIPIVIGLSILLIKLLSKTFTWPPAANKITFIDQLYSSAYIALENEPISSDLRILLNAIFSKTDFNDIFYQNEYIKVSDEIKISGINDYLSLLRKIQDKLKKSHWNVIDREPRQLVYINLDDLNKSSNFFFDTL</sequence>
<dbReference type="CDD" id="cd01646">
    <property type="entry name" value="RT_Bac_retron_I"/>
    <property type="match status" value="1"/>
</dbReference>
<dbReference type="Proteomes" id="UP000002215">
    <property type="component" value="Chromosome"/>
</dbReference>
<feature type="domain" description="Reverse transcriptase" evidence="1">
    <location>
        <begin position="131"/>
        <end position="413"/>
    </location>
</feature>
<gene>
    <name evidence="2" type="ordered locus">Cpin_4212</name>
</gene>
<proteinExistence type="predicted"/>
<dbReference type="EMBL" id="CP001699">
    <property type="protein sequence ID" value="ACU61669.1"/>
    <property type="molecule type" value="Genomic_DNA"/>
</dbReference>
<evidence type="ECO:0000313" key="3">
    <source>
        <dbReference type="Proteomes" id="UP000002215"/>
    </source>
</evidence>